<feature type="compositionally biased region" description="Basic residues" evidence="1">
    <location>
        <begin position="1"/>
        <end position="14"/>
    </location>
</feature>
<proteinExistence type="predicted"/>
<comment type="caution">
    <text evidence="2">The sequence shown here is derived from an EMBL/GenBank/DDBJ whole genome shotgun (WGS) entry which is preliminary data.</text>
</comment>
<dbReference type="AlphaFoldDB" id="A0A1C7NJJ0"/>
<organism evidence="2 3">
    <name type="scientific">Choanephora cucurbitarum</name>
    <dbReference type="NCBI Taxonomy" id="101091"/>
    <lineage>
        <taxon>Eukaryota</taxon>
        <taxon>Fungi</taxon>
        <taxon>Fungi incertae sedis</taxon>
        <taxon>Mucoromycota</taxon>
        <taxon>Mucoromycotina</taxon>
        <taxon>Mucoromycetes</taxon>
        <taxon>Mucorales</taxon>
        <taxon>Mucorineae</taxon>
        <taxon>Choanephoraceae</taxon>
        <taxon>Choanephoroideae</taxon>
        <taxon>Choanephora</taxon>
    </lineage>
</organism>
<feature type="compositionally biased region" description="Low complexity" evidence="1">
    <location>
        <begin position="153"/>
        <end position="167"/>
    </location>
</feature>
<dbReference type="EMBL" id="LUGH01000103">
    <property type="protein sequence ID" value="OBZ89281.1"/>
    <property type="molecule type" value="Genomic_DNA"/>
</dbReference>
<reference evidence="2 3" key="1">
    <citation type="submission" date="2016-03" db="EMBL/GenBank/DDBJ databases">
        <title>Choanephora cucurbitarum.</title>
        <authorList>
            <person name="Min B."/>
            <person name="Park H."/>
            <person name="Park J.-H."/>
            <person name="Shin H.-D."/>
            <person name="Choi I.-G."/>
        </authorList>
    </citation>
    <scope>NUCLEOTIDE SEQUENCE [LARGE SCALE GENOMIC DNA]</scope>
    <source>
        <strain evidence="2 3">KUS-F28377</strain>
    </source>
</reference>
<gene>
    <name evidence="2" type="ORF">A0J61_02656</name>
</gene>
<dbReference type="OrthoDB" id="2260743at2759"/>
<evidence type="ECO:0000313" key="3">
    <source>
        <dbReference type="Proteomes" id="UP000093000"/>
    </source>
</evidence>
<evidence type="ECO:0000256" key="1">
    <source>
        <dbReference type="SAM" id="MobiDB-lite"/>
    </source>
</evidence>
<feature type="region of interest" description="Disordered" evidence="1">
    <location>
        <begin position="146"/>
        <end position="169"/>
    </location>
</feature>
<accession>A0A1C7NJJ0</accession>
<dbReference type="Proteomes" id="UP000093000">
    <property type="component" value="Unassembled WGS sequence"/>
</dbReference>
<feature type="region of interest" description="Disordered" evidence="1">
    <location>
        <begin position="1"/>
        <end position="37"/>
    </location>
</feature>
<sequence>MDLRSNKSKHHRNKVLLSNSDDSEEEEENGHSEDNRMELYKKKHQQKIKALIGASNDSDDSFYHYHTYPNHYAVNREYHAIPSSLNHPSSATEKKNKQVDTCAKRPEFIENNYIPLPTVTRKYIDPPPDVILDAIPSLVYPSKTRHTSQEAEAVTNASQSNSNTTSVVKEKPKVNLKINTSQLNTQHNQVKPISTFDQERQVSMPDINTWLSQTISNH</sequence>
<name>A0A1C7NJJ0_9FUNG</name>
<protein>
    <submittedName>
        <fullName evidence="2">Uncharacterized protein</fullName>
    </submittedName>
</protein>
<keyword evidence="3" id="KW-1185">Reference proteome</keyword>
<evidence type="ECO:0000313" key="2">
    <source>
        <dbReference type="EMBL" id="OBZ89281.1"/>
    </source>
</evidence>
<dbReference type="InParanoid" id="A0A1C7NJJ0"/>